<evidence type="ECO:0000313" key="8">
    <source>
        <dbReference type="EMBL" id="KKL78642.1"/>
    </source>
</evidence>
<evidence type="ECO:0000259" key="7">
    <source>
        <dbReference type="Pfam" id="PF00155"/>
    </source>
</evidence>
<dbReference type="InterPro" id="IPR050859">
    <property type="entry name" value="Class-I_PLP-dep_aminotransf"/>
</dbReference>
<comment type="similarity">
    <text evidence="2">Belongs to the class-I pyridoxal-phosphate-dependent aminotransferase family.</text>
</comment>
<evidence type="ECO:0000256" key="1">
    <source>
        <dbReference type="ARBA" id="ARBA00001933"/>
    </source>
</evidence>
<accession>A0A0F9HU31</accession>
<feature type="domain" description="Aminotransferase class I/classII large" evidence="7">
    <location>
        <begin position="2"/>
        <end position="324"/>
    </location>
</feature>
<evidence type="ECO:0000256" key="3">
    <source>
        <dbReference type="ARBA" id="ARBA00011738"/>
    </source>
</evidence>
<dbReference type="AlphaFoldDB" id="A0A0F9HU31"/>
<dbReference type="InterPro" id="IPR015422">
    <property type="entry name" value="PyrdxlP-dep_Trfase_small"/>
</dbReference>
<dbReference type="EMBL" id="LAZR01023393">
    <property type="protein sequence ID" value="KKL78642.1"/>
    <property type="molecule type" value="Genomic_DNA"/>
</dbReference>
<dbReference type="GO" id="GO:0030170">
    <property type="term" value="F:pyridoxal phosphate binding"/>
    <property type="evidence" value="ECO:0007669"/>
    <property type="project" value="InterPro"/>
</dbReference>
<proteinExistence type="inferred from homology"/>
<dbReference type="GO" id="GO:1901605">
    <property type="term" value="P:alpha-amino acid metabolic process"/>
    <property type="evidence" value="ECO:0007669"/>
    <property type="project" value="TreeGrafter"/>
</dbReference>
<dbReference type="SUPFAM" id="SSF53383">
    <property type="entry name" value="PLP-dependent transferases"/>
    <property type="match status" value="1"/>
</dbReference>
<comment type="cofactor">
    <cofactor evidence="1">
        <name>pyridoxal 5'-phosphate</name>
        <dbReference type="ChEBI" id="CHEBI:597326"/>
    </cofactor>
</comment>
<protein>
    <recommendedName>
        <fullName evidence="7">Aminotransferase class I/classII large domain-containing protein</fullName>
    </recommendedName>
</protein>
<name>A0A0F9HU31_9ZZZZ</name>
<feature type="non-terminal residue" evidence="8">
    <location>
        <position position="1"/>
    </location>
</feature>
<sequence length="342" mass="38873">LQYCASEGHLGLRKHIIEFLKAENIAVHDDDILITVGAQQALDLIGKIFIDKNDTILTESPSYVGALNAFLGYGAKIETVPLDNNGLQVNKLKEKLKTLKKKPKFLYSVPNFHNPAGVTMSKKRRHDLIELAEKEDLLIIEDNAYSMLGFNPDDKFPALRSLSEDVIYLGTFSKIFFAPGARLGWVVAPKAVLEKLLLAKQAADLCTGTLSQVITEEYLNLKPWRPRVKQMTKIYENKKDVMLGALEKYFPKDTSWTKPKGGFYIWVKLPYFVDTTQMLAEAINEKVAFVPGNNFYPDDDGKNFIRLSYCLPEAKEIEQGIKRLGQVVKSRIELYRSFKKYR</sequence>
<organism evidence="8">
    <name type="scientific">marine sediment metagenome</name>
    <dbReference type="NCBI Taxonomy" id="412755"/>
    <lineage>
        <taxon>unclassified sequences</taxon>
        <taxon>metagenomes</taxon>
        <taxon>ecological metagenomes</taxon>
    </lineage>
</organism>
<evidence type="ECO:0000256" key="5">
    <source>
        <dbReference type="ARBA" id="ARBA00022679"/>
    </source>
</evidence>
<keyword evidence="6" id="KW-0663">Pyridoxal phosphate</keyword>
<comment type="subunit">
    <text evidence="3">Homodimer.</text>
</comment>
<gene>
    <name evidence="8" type="ORF">LCGC14_2022810</name>
</gene>
<evidence type="ECO:0000256" key="2">
    <source>
        <dbReference type="ARBA" id="ARBA00007441"/>
    </source>
</evidence>
<keyword evidence="4" id="KW-0032">Aminotransferase</keyword>
<dbReference type="Gene3D" id="3.90.1150.10">
    <property type="entry name" value="Aspartate Aminotransferase, domain 1"/>
    <property type="match status" value="1"/>
</dbReference>
<dbReference type="InterPro" id="IPR015424">
    <property type="entry name" value="PyrdxlP-dep_Trfase"/>
</dbReference>
<dbReference type="FunFam" id="3.40.640.10:FF:000053">
    <property type="entry name" value="Aminotransferase, class I"/>
    <property type="match status" value="1"/>
</dbReference>
<dbReference type="InterPro" id="IPR015421">
    <property type="entry name" value="PyrdxlP-dep_Trfase_major"/>
</dbReference>
<dbReference type="Pfam" id="PF00155">
    <property type="entry name" value="Aminotran_1_2"/>
    <property type="match status" value="1"/>
</dbReference>
<keyword evidence="5" id="KW-0808">Transferase</keyword>
<dbReference type="PANTHER" id="PTHR42790:SF19">
    <property type="entry name" value="KYNURENINE_ALPHA-AMINOADIPATE AMINOTRANSFERASE, MITOCHONDRIAL"/>
    <property type="match status" value="1"/>
</dbReference>
<dbReference type="InterPro" id="IPR004839">
    <property type="entry name" value="Aminotransferase_I/II_large"/>
</dbReference>
<evidence type="ECO:0000256" key="4">
    <source>
        <dbReference type="ARBA" id="ARBA00022576"/>
    </source>
</evidence>
<reference evidence="8" key="1">
    <citation type="journal article" date="2015" name="Nature">
        <title>Complex archaea that bridge the gap between prokaryotes and eukaryotes.</title>
        <authorList>
            <person name="Spang A."/>
            <person name="Saw J.H."/>
            <person name="Jorgensen S.L."/>
            <person name="Zaremba-Niedzwiedzka K."/>
            <person name="Martijn J."/>
            <person name="Lind A.E."/>
            <person name="van Eijk R."/>
            <person name="Schleper C."/>
            <person name="Guy L."/>
            <person name="Ettema T.J."/>
        </authorList>
    </citation>
    <scope>NUCLEOTIDE SEQUENCE</scope>
</reference>
<dbReference type="PANTHER" id="PTHR42790">
    <property type="entry name" value="AMINOTRANSFERASE"/>
    <property type="match status" value="1"/>
</dbReference>
<dbReference type="CDD" id="cd00609">
    <property type="entry name" value="AAT_like"/>
    <property type="match status" value="1"/>
</dbReference>
<evidence type="ECO:0000256" key="6">
    <source>
        <dbReference type="ARBA" id="ARBA00022898"/>
    </source>
</evidence>
<comment type="caution">
    <text evidence="8">The sequence shown here is derived from an EMBL/GenBank/DDBJ whole genome shotgun (WGS) entry which is preliminary data.</text>
</comment>
<dbReference type="Gene3D" id="3.40.640.10">
    <property type="entry name" value="Type I PLP-dependent aspartate aminotransferase-like (Major domain)"/>
    <property type="match status" value="1"/>
</dbReference>
<dbReference type="GO" id="GO:0008483">
    <property type="term" value="F:transaminase activity"/>
    <property type="evidence" value="ECO:0007669"/>
    <property type="project" value="UniProtKB-KW"/>
</dbReference>